<dbReference type="PANTHER" id="PTHR15002">
    <property type="entry name" value="RIBOSOMAL BIOGENESIS PROTEIN LAS1L"/>
    <property type="match status" value="1"/>
</dbReference>
<protein>
    <submittedName>
        <fullName evidence="1">rRNA-processing protein las1</fullName>
    </submittedName>
</protein>
<keyword evidence="2" id="KW-1185">Reference proteome</keyword>
<proteinExistence type="predicted"/>
<dbReference type="GO" id="GO:0030687">
    <property type="term" value="C:preribosome, large subunit precursor"/>
    <property type="evidence" value="ECO:0007669"/>
    <property type="project" value="TreeGrafter"/>
</dbReference>
<evidence type="ECO:0000313" key="2">
    <source>
        <dbReference type="Proteomes" id="UP001214415"/>
    </source>
</evidence>
<accession>A0AAF0EA55</accession>
<name>A0AAF0EA55_9BASI</name>
<dbReference type="GO" id="GO:0090730">
    <property type="term" value="C:Las1 complex"/>
    <property type="evidence" value="ECO:0007669"/>
    <property type="project" value="InterPro"/>
</dbReference>
<dbReference type="PANTHER" id="PTHR15002:SF0">
    <property type="entry name" value="RIBOSOMAL BIOGENESIS PROTEIN LAS1L"/>
    <property type="match status" value="1"/>
</dbReference>
<dbReference type="GO" id="GO:0000470">
    <property type="term" value="P:maturation of LSU-rRNA"/>
    <property type="evidence" value="ECO:0007669"/>
    <property type="project" value="TreeGrafter"/>
</dbReference>
<dbReference type="EMBL" id="CP119900">
    <property type="protein sequence ID" value="WFD21958.1"/>
    <property type="molecule type" value="Genomic_DNA"/>
</dbReference>
<dbReference type="GO" id="GO:0000460">
    <property type="term" value="P:maturation of 5.8S rRNA"/>
    <property type="evidence" value="ECO:0007669"/>
    <property type="project" value="TreeGrafter"/>
</dbReference>
<dbReference type="InterPro" id="IPR007174">
    <property type="entry name" value="Las1"/>
</dbReference>
<gene>
    <name evidence="1" type="primary">LAS1</name>
    <name evidence="1" type="ORF">MEQU1_000618</name>
</gene>
<evidence type="ECO:0000313" key="1">
    <source>
        <dbReference type="EMBL" id="WFD21958.1"/>
    </source>
</evidence>
<dbReference type="Pfam" id="PF04031">
    <property type="entry name" value="Las1"/>
    <property type="match status" value="1"/>
</dbReference>
<reference evidence="1" key="1">
    <citation type="submission" date="2023-03" db="EMBL/GenBank/DDBJ databases">
        <title>Mating type loci evolution in Malassezia.</title>
        <authorList>
            <person name="Coelho M.A."/>
        </authorList>
    </citation>
    <scope>NUCLEOTIDE SEQUENCE</scope>
    <source>
        <strain evidence="1">CBS 12830</strain>
    </source>
</reference>
<organism evidence="1 2">
    <name type="scientific">Malassezia equina</name>
    <dbReference type="NCBI Taxonomy" id="1381935"/>
    <lineage>
        <taxon>Eukaryota</taxon>
        <taxon>Fungi</taxon>
        <taxon>Dikarya</taxon>
        <taxon>Basidiomycota</taxon>
        <taxon>Ustilaginomycotina</taxon>
        <taxon>Malasseziomycetes</taxon>
        <taxon>Malasseziales</taxon>
        <taxon>Malasseziaceae</taxon>
        <taxon>Malassezia</taxon>
    </lineage>
</organism>
<sequence length="499" mass="55023">MEEICAVEVCHVFMRLPRRTPYYDGAASELAFVHAQLYGDRRNIKAMESALAIVRLWLHRGSCPQAIEATAVLLQCVCLDATHAPELAVRTSYAMALTRFVNSVVDSFQTGMYAQSIGAIAERIGLPLWLVQVRHSATHEELPSLDVAREACEAALAWLDEHYWQPTVHPHTEAPAPDDTEARQAASLQAAQLLYAYRHHMQALQRDVSLAQLQHPPHEKAMHEVVAWVEAEHARRLALPTQGDTAARLNRQWHQEEETPVLDASTQLSLASVLLLLATELCVPGALLPATKQRQAITPEWLAVWAPLLLHIQRTYPLFLPLLADTLTHVDEVHAQAACAWLTHLATLDTPPVPSDAPRWPQDASLEACAAHEHVAAPVPVWRLIVQYALERPDAAWHDYAATLAAERDPDLARRIDELRTVWATRGLSSESVNECVAVMEARVPALVSVPPPRLEASSMPSDVPESPAAPPGWHLAPTPYLPTPIGCLAGARPPLLLE</sequence>
<dbReference type="GO" id="GO:0004519">
    <property type="term" value="F:endonuclease activity"/>
    <property type="evidence" value="ECO:0007669"/>
    <property type="project" value="InterPro"/>
</dbReference>
<dbReference type="AlphaFoldDB" id="A0AAF0EA55"/>
<dbReference type="Proteomes" id="UP001214415">
    <property type="component" value="Chromosome 1"/>
</dbReference>